<dbReference type="InterPro" id="IPR000719">
    <property type="entry name" value="Prot_kinase_dom"/>
</dbReference>
<keyword evidence="2" id="KW-0808">Transferase</keyword>
<dbReference type="GO" id="GO:0005524">
    <property type="term" value="F:ATP binding"/>
    <property type="evidence" value="ECO:0007669"/>
    <property type="project" value="InterPro"/>
</dbReference>
<evidence type="ECO:0000313" key="3">
    <source>
        <dbReference type="Proteomes" id="UP000799777"/>
    </source>
</evidence>
<dbReference type="CDD" id="cd00180">
    <property type="entry name" value="PKc"/>
    <property type="match status" value="1"/>
</dbReference>
<dbReference type="SMART" id="SM00220">
    <property type="entry name" value="S_TKc"/>
    <property type="match status" value="1"/>
</dbReference>
<dbReference type="GO" id="GO:0005634">
    <property type="term" value="C:nucleus"/>
    <property type="evidence" value="ECO:0007669"/>
    <property type="project" value="TreeGrafter"/>
</dbReference>
<dbReference type="AlphaFoldDB" id="A0A9P4HA99"/>
<dbReference type="PROSITE" id="PS50011">
    <property type="entry name" value="PROTEIN_KINASE_DOM"/>
    <property type="match status" value="1"/>
</dbReference>
<dbReference type="Proteomes" id="UP000799777">
    <property type="component" value="Unassembled WGS sequence"/>
</dbReference>
<dbReference type="PANTHER" id="PTHR44167">
    <property type="entry name" value="OVARIAN-SPECIFIC SERINE/THREONINE-PROTEIN KINASE LOK-RELATED"/>
    <property type="match status" value="1"/>
</dbReference>
<dbReference type="OrthoDB" id="4062651at2759"/>
<dbReference type="Gene3D" id="3.30.200.20">
    <property type="entry name" value="Phosphorylase Kinase, domain 1"/>
    <property type="match status" value="1"/>
</dbReference>
<evidence type="ECO:0000313" key="2">
    <source>
        <dbReference type="EMBL" id="KAF2029752.1"/>
    </source>
</evidence>
<dbReference type="GO" id="GO:0005737">
    <property type="term" value="C:cytoplasm"/>
    <property type="evidence" value="ECO:0007669"/>
    <property type="project" value="TreeGrafter"/>
</dbReference>
<protein>
    <submittedName>
        <fullName evidence="2">Kinase-like protein</fullName>
    </submittedName>
</protein>
<keyword evidence="3" id="KW-1185">Reference proteome</keyword>
<dbReference type="Gene3D" id="1.10.510.10">
    <property type="entry name" value="Transferase(Phosphotransferase) domain 1"/>
    <property type="match status" value="1"/>
</dbReference>
<dbReference type="Pfam" id="PF00069">
    <property type="entry name" value="Pkinase"/>
    <property type="match status" value="1"/>
</dbReference>
<dbReference type="SUPFAM" id="SSF56112">
    <property type="entry name" value="Protein kinase-like (PK-like)"/>
    <property type="match status" value="1"/>
</dbReference>
<sequence>MTARTDEYAKLLQSQKLWPVDPMTEQNWSGRGQHAKFEKDEQQLIADLLVVQENLGSTRTAIVQSVKCRRILLARKTIICGRRSMTQADAVMEVAHLTRLSHAHIIRVIGTYVKGRELSILLYPVAEYNLDGFLEALQDESLDAGTLEAMLLSKTRFYSCLTNAVKYIHLNLTKHMDIKPQNILIRRTRQNVTKVSLESPYKCYVVDFGIARAYETPEAIETDSRTAFTKRYAAPEVVKQEFRGLPADIFSLGCVFLEIVAASVAALEDMIEELLASNVAGDTSYSVNVARLCDLLIEVEQGRKQWRGDGRIDKDNMLKHIIEMLHPDPGQRPTADRLRASLGQHPCCEAGPEKLKAMPEEQ</sequence>
<feature type="domain" description="Protein kinase" evidence="1">
    <location>
        <begin position="49"/>
        <end position="348"/>
    </location>
</feature>
<keyword evidence="2" id="KW-0418">Kinase</keyword>
<reference evidence="2" key="1">
    <citation type="journal article" date="2020" name="Stud. Mycol.">
        <title>101 Dothideomycetes genomes: a test case for predicting lifestyles and emergence of pathogens.</title>
        <authorList>
            <person name="Haridas S."/>
            <person name="Albert R."/>
            <person name="Binder M."/>
            <person name="Bloem J."/>
            <person name="Labutti K."/>
            <person name="Salamov A."/>
            <person name="Andreopoulos B."/>
            <person name="Baker S."/>
            <person name="Barry K."/>
            <person name="Bills G."/>
            <person name="Bluhm B."/>
            <person name="Cannon C."/>
            <person name="Castanera R."/>
            <person name="Culley D."/>
            <person name="Daum C."/>
            <person name="Ezra D."/>
            <person name="Gonzalez J."/>
            <person name="Henrissat B."/>
            <person name="Kuo A."/>
            <person name="Liang C."/>
            <person name="Lipzen A."/>
            <person name="Lutzoni F."/>
            <person name="Magnuson J."/>
            <person name="Mondo S."/>
            <person name="Nolan M."/>
            <person name="Ohm R."/>
            <person name="Pangilinan J."/>
            <person name="Park H.-J."/>
            <person name="Ramirez L."/>
            <person name="Alfaro M."/>
            <person name="Sun H."/>
            <person name="Tritt A."/>
            <person name="Yoshinaga Y."/>
            <person name="Zwiers L.-H."/>
            <person name="Turgeon B."/>
            <person name="Goodwin S."/>
            <person name="Spatafora J."/>
            <person name="Crous P."/>
            <person name="Grigoriev I."/>
        </authorList>
    </citation>
    <scope>NUCLEOTIDE SEQUENCE</scope>
    <source>
        <strain evidence="2">CBS 110217</strain>
    </source>
</reference>
<name>A0A9P4HA99_9PLEO</name>
<gene>
    <name evidence="2" type="ORF">EK21DRAFT_112623</name>
</gene>
<dbReference type="PANTHER" id="PTHR44167:SF24">
    <property type="entry name" value="SERINE_THREONINE-PROTEIN KINASE CHK2"/>
    <property type="match status" value="1"/>
</dbReference>
<accession>A0A9P4HA99</accession>
<proteinExistence type="predicted"/>
<dbReference type="EMBL" id="ML978197">
    <property type="protein sequence ID" value="KAF2029752.1"/>
    <property type="molecule type" value="Genomic_DNA"/>
</dbReference>
<dbReference type="InterPro" id="IPR011009">
    <property type="entry name" value="Kinase-like_dom_sf"/>
</dbReference>
<dbReference type="GO" id="GO:0044773">
    <property type="term" value="P:mitotic DNA damage checkpoint signaling"/>
    <property type="evidence" value="ECO:0007669"/>
    <property type="project" value="TreeGrafter"/>
</dbReference>
<comment type="caution">
    <text evidence="2">The sequence shown here is derived from an EMBL/GenBank/DDBJ whole genome shotgun (WGS) entry which is preliminary data.</text>
</comment>
<dbReference type="GO" id="GO:0004674">
    <property type="term" value="F:protein serine/threonine kinase activity"/>
    <property type="evidence" value="ECO:0007669"/>
    <property type="project" value="TreeGrafter"/>
</dbReference>
<organism evidence="2 3">
    <name type="scientific">Setomelanomma holmii</name>
    <dbReference type="NCBI Taxonomy" id="210430"/>
    <lineage>
        <taxon>Eukaryota</taxon>
        <taxon>Fungi</taxon>
        <taxon>Dikarya</taxon>
        <taxon>Ascomycota</taxon>
        <taxon>Pezizomycotina</taxon>
        <taxon>Dothideomycetes</taxon>
        <taxon>Pleosporomycetidae</taxon>
        <taxon>Pleosporales</taxon>
        <taxon>Pleosporineae</taxon>
        <taxon>Phaeosphaeriaceae</taxon>
        <taxon>Setomelanomma</taxon>
    </lineage>
</organism>
<evidence type="ECO:0000259" key="1">
    <source>
        <dbReference type="PROSITE" id="PS50011"/>
    </source>
</evidence>